<gene>
    <name evidence="1" type="ORF">BpHYR1_036481</name>
</gene>
<accession>A0A3M7P181</accession>
<evidence type="ECO:0000313" key="1">
    <source>
        <dbReference type="EMBL" id="RMZ92888.1"/>
    </source>
</evidence>
<dbReference type="Proteomes" id="UP000276133">
    <property type="component" value="Unassembled WGS sequence"/>
</dbReference>
<keyword evidence="2" id="KW-1185">Reference proteome</keyword>
<sequence>MQIRLKRKEKLEIVNLAALNQAFLIQLPKAGSIFVVNGRSSNNFIDVCINCGLLNYIKKIEKNQNNITELLNKS</sequence>
<dbReference type="AlphaFoldDB" id="A0A3M7P181"/>
<protein>
    <submittedName>
        <fullName evidence="1">Uncharacterized protein</fullName>
    </submittedName>
</protein>
<proteinExistence type="predicted"/>
<dbReference type="EMBL" id="REGN01014224">
    <property type="protein sequence ID" value="RMZ92888.1"/>
    <property type="molecule type" value="Genomic_DNA"/>
</dbReference>
<name>A0A3M7P181_BRAPC</name>
<comment type="caution">
    <text evidence="1">The sequence shown here is derived from an EMBL/GenBank/DDBJ whole genome shotgun (WGS) entry which is preliminary data.</text>
</comment>
<organism evidence="1 2">
    <name type="scientific">Brachionus plicatilis</name>
    <name type="common">Marine rotifer</name>
    <name type="synonym">Brachionus muelleri</name>
    <dbReference type="NCBI Taxonomy" id="10195"/>
    <lineage>
        <taxon>Eukaryota</taxon>
        <taxon>Metazoa</taxon>
        <taxon>Spiralia</taxon>
        <taxon>Gnathifera</taxon>
        <taxon>Rotifera</taxon>
        <taxon>Eurotatoria</taxon>
        <taxon>Monogononta</taxon>
        <taxon>Pseudotrocha</taxon>
        <taxon>Ploima</taxon>
        <taxon>Brachionidae</taxon>
        <taxon>Brachionus</taxon>
    </lineage>
</organism>
<evidence type="ECO:0000313" key="2">
    <source>
        <dbReference type="Proteomes" id="UP000276133"/>
    </source>
</evidence>
<reference evidence="1 2" key="1">
    <citation type="journal article" date="2018" name="Sci. Rep.">
        <title>Genomic signatures of local adaptation to the degree of environmental predictability in rotifers.</title>
        <authorList>
            <person name="Franch-Gras L."/>
            <person name="Hahn C."/>
            <person name="Garcia-Roger E.M."/>
            <person name="Carmona M.J."/>
            <person name="Serra M."/>
            <person name="Gomez A."/>
        </authorList>
    </citation>
    <scope>NUCLEOTIDE SEQUENCE [LARGE SCALE GENOMIC DNA]</scope>
    <source>
        <strain evidence="1">HYR1</strain>
    </source>
</reference>